<dbReference type="AlphaFoldDB" id="A0AA41HBI2"/>
<keyword evidence="1" id="KW-0812">Transmembrane</keyword>
<keyword evidence="1" id="KW-0472">Membrane</keyword>
<evidence type="ECO:0000313" key="4">
    <source>
        <dbReference type="Proteomes" id="UP001155901"/>
    </source>
</evidence>
<name>A0AA41HBI2_9BURK</name>
<sequence length="51" mass="5853">MAVALALFFIRTDVWRWLGLMSPVMLATAHLSWCTIYRALGIRTKQGDNKE</sequence>
<organism evidence="3 4">
    <name type="scientific">Duganella violaceipulchra</name>
    <dbReference type="NCBI Taxonomy" id="2849652"/>
    <lineage>
        <taxon>Bacteria</taxon>
        <taxon>Pseudomonadati</taxon>
        <taxon>Pseudomonadota</taxon>
        <taxon>Betaproteobacteria</taxon>
        <taxon>Burkholderiales</taxon>
        <taxon>Oxalobacteraceae</taxon>
        <taxon>Telluria group</taxon>
        <taxon>Duganella</taxon>
    </lineage>
</organism>
<dbReference type="EMBL" id="JAHTGR010000033">
    <property type="protein sequence ID" value="MBV6325477.1"/>
    <property type="molecule type" value="Genomic_DNA"/>
</dbReference>
<keyword evidence="1" id="KW-1133">Transmembrane helix</keyword>
<reference evidence="3" key="1">
    <citation type="submission" date="2021-07" db="EMBL/GenBank/DDBJ databases">
        <title>Characterization of violacein-producing bacteria and related species.</title>
        <authorList>
            <person name="Wilson H.S."/>
            <person name="De Leon M.E."/>
        </authorList>
    </citation>
    <scope>NUCLEOTIDE SEQUENCE</scope>
    <source>
        <strain evidence="3">HSC-15S17</strain>
    </source>
</reference>
<feature type="domain" description="Inner membrane protein YgaP-like transmembrane" evidence="2">
    <location>
        <begin position="3"/>
        <end position="45"/>
    </location>
</feature>
<dbReference type="Pfam" id="PF11127">
    <property type="entry name" value="YgaP-like_TM"/>
    <property type="match status" value="1"/>
</dbReference>
<evidence type="ECO:0000256" key="1">
    <source>
        <dbReference type="SAM" id="Phobius"/>
    </source>
</evidence>
<dbReference type="Proteomes" id="UP001155901">
    <property type="component" value="Unassembled WGS sequence"/>
</dbReference>
<protein>
    <submittedName>
        <fullName evidence="3">DUF2892 domain-containing protein</fullName>
    </submittedName>
</protein>
<dbReference type="InterPro" id="IPR021309">
    <property type="entry name" value="YgaP-like_TM"/>
</dbReference>
<gene>
    <name evidence="3" type="ORF">KVP70_31680</name>
</gene>
<accession>A0AA41HBI2</accession>
<dbReference type="RefSeq" id="WP_217946361.1">
    <property type="nucleotide sequence ID" value="NZ_JAHTGR010000033.1"/>
</dbReference>
<feature type="transmembrane region" description="Helical" evidence="1">
    <location>
        <begin position="20"/>
        <end position="40"/>
    </location>
</feature>
<evidence type="ECO:0000259" key="2">
    <source>
        <dbReference type="Pfam" id="PF11127"/>
    </source>
</evidence>
<comment type="caution">
    <text evidence="3">The sequence shown here is derived from an EMBL/GenBank/DDBJ whole genome shotgun (WGS) entry which is preliminary data.</text>
</comment>
<proteinExistence type="predicted"/>
<evidence type="ECO:0000313" key="3">
    <source>
        <dbReference type="EMBL" id="MBV6325477.1"/>
    </source>
</evidence>